<gene>
    <name evidence="6" type="ORF">K3162_09205</name>
</gene>
<feature type="domain" description="NlpC/P60" evidence="5">
    <location>
        <begin position="2"/>
        <end position="138"/>
    </location>
</feature>
<dbReference type="Proteomes" id="UP000824300">
    <property type="component" value="Chromosome"/>
</dbReference>
<dbReference type="EMBL" id="CP081296">
    <property type="protein sequence ID" value="QZD91730.1"/>
    <property type="molecule type" value="Genomic_DNA"/>
</dbReference>
<evidence type="ECO:0000256" key="2">
    <source>
        <dbReference type="ARBA" id="ARBA00022670"/>
    </source>
</evidence>
<reference evidence="6 7" key="1">
    <citation type="submission" date="2021-08" db="EMBL/GenBank/DDBJ databases">
        <title>Comparative Genomics Analysis of the Genus Qipengyuania Reveals Extensive Genetic Diversity and Metabolic Versatility, Including the Description of Fifteen Novel Species.</title>
        <authorList>
            <person name="Liu Y."/>
        </authorList>
    </citation>
    <scope>NUCLEOTIDE SEQUENCE [LARGE SCALE GENOMIC DNA]</scope>
    <source>
        <strain evidence="6 7">1NDW3</strain>
    </source>
</reference>
<keyword evidence="3" id="KW-0378">Hydrolase</keyword>
<dbReference type="Pfam" id="PF00877">
    <property type="entry name" value="NLPC_P60"/>
    <property type="match status" value="1"/>
</dbReference>
<dbReference type="SUPFAM" id="SSF54001">
    <property type="entry name" value="Cysteine proteinases"/>
    <property type="match status" value="1"/>
</dbReference>
<evidence type="ECO:0000259" key="5">
    <source>
        <dbReference type="PROSITE" id="PS51935"/>
    </source>
</evidence>
<dbReference type="Gene3D" id="3.90.1720.10">
    <property type="entry name" value="endopeptidase domain like (from Nostoc punctiforme)"/>
    <property type="match status" value="1"/>
</dbReference>
<keyword evidence="4" id="KW-0788">Thiol protease</keyword>
<evidence type="ECO:0000256" key="4">
    <source>
        <dbReference type="ARBA" id="ARBA00022807"/>
    </source>
</evidence>
<proteinExistence type="inferred from homology"/>
<name>A0ABX8ZRU7_9SPHN</name>
<evidence type="ECO:0000256" key="1">
    <source>
        <dbReference type="ARBA" id="ARBA00007074"/>
    </source>
</evidence>
<dbReference type="InterPro" id="IPR038765">
    <property type="entry name" value="Papain-like_cys_pep_sf"/>
</dbReference>
<evidence type="ECO:0000313" key="7">
    <source>
        <dbReference type="Proteomes" id="UP000824300"/>
    </source>
</evidence>
<dbReference type="InterPro" id="IPR000064">
    <property type="entry name" value="NLP_P60_dom"/>
</dbReference>
<comment type="similarity">
    <text evidence="1">Belongs to the peptidase C40 family.</text>
</comment>
<evidence type="ECO:0000256" key="3">
    <source>
        <dbReference type="ARBA" id="ARBA00022801"/>
    </source>
</evidence>
<keyword evidence="7" id="KW-1185">Reference proteome</keyword>
<dbReference type="RefSeq" id="WP_221427435.1">
    <property type="nucleotide sequence ID" value="NZ_CP081296.1"/>
</dbReference>
<dbReference type="PROSITE" id="PS51935">
    <property type="entry name" value="NLPC_P60"/>
    <property type="match status" value="1"/>
</dbReference>
<evidence type="ECO:0000313" key="6">
    <source>
        <dbReference type="EMBL" id="QZD91730.1"/>
    </source>
</evidence>
<keyword evidence="2" id="KW-0645">Protease</keyword>
<accession>A0ABX8ZRU7</accession>
<protein>
    <submittedName>
        <fullName evidence="6">C40 family peptidase</fullName>
    </submittedName>
</protein>
<organism evidence="6 7">
    <name type="scientific">Qipengyuania xiapuensis</name>
    <dbReference type="NCBI Taxonomy" id="2867236"/>
    <lineage>
        <taxon>Bacteria</taxon>
        <taxon>Pseudomonadati</taxon>
        <taxon>Pseudomonadota</taxon>
        <taxon>Alphaproteobacteria</taxon>
        <taxon>Sphingomonadales</taxon>
        <taxon>Erythrobacteraceae</taxon>
        <taxon>Qipengyuania</taxon>
    </lineage>
</organism>
<sequence>MTSLAERFAAQAEALVGTPFRLGGSDPATGLDCIGIAACALGRAGGEVHSPAGYALRNIDIDRFLETAAKSGLHPAGGEPRRGDVLLVRTGPAQHHLLVALGTDRFVHAHAGLRRAVVQSGVEGWPVCKHWRLAENQG</sequence>